<gene>
    <name evidence="8" type="ORF">Amac_082140</name>
</gene>
<dbReference type="PANTHER" id="PTHR46696:SF1">
    <property type="entry name" value="CYTOCHROME P450 YJIB-RELATED"/>
    <property type="match status" value="1"/>
</dbReference>
<dbReference type="GO" id="GO:0020037">
    <property type="term" value="F:heme binding"/>
    <property type="evidence" value="ECO:0007669"/>
    <property type="project" value="InterPro"/>
</dbReference>
<evidence type="ECO:0000313" key="8">
    <source>
        <dbReference type="EMBL" id="GES14617.1"/>
    </source>
</evidence>
<dbReference type="InterPro" id="IPR002397">
    <property type="entry name" value="Cyt_P450_B"/>
</dbReference>
<dbReference type="CDD" id="cd11029">
    <property type="entry name" value="CYP107-like"/>
    <property type="match status" value="1"/>
</dbReference>
<dbReference type="PANTHER" id="PTHR46696">
    <property type="entry name" value="P450, PUTATIVE (EUROFUNG)-RELATED"/>
    <property type="match status" value="1"/>
</dbReference>
<comment type="caution">
    <text evidence="8">The sequence shown here is derived from an EMBL/GenBank/DDBJ whole genome shotgun (WGS) entry which is preliminary data.</text>
</comment>
<evidence type="ECO:0000313" key="9">
    <source>
        <dbReference type="Proteomes" id="UP000331127"/>
    </source>
</evidence>
<dbReference type="InterPro" id="IPR036396">
    <property type="entry name" value="Cyt_P450_sf"/>
</dbReference>
<name>A0A5M3WYP0_9ACTN</name>
<dbReference type="Gene3D" id="1.10.630.10">
    <property type="entry name" value="Cytochrome P450"/>
    <property type="match status" value="1"/>
</dbReference>
<dbReference type="SUPFAM" id="SSF48264">
    <property type="entry name" value="Cytochrome P450"/>
    <property type="match status" value="1"/>
</dbReference>
<dbReference type="PROSITE" id="PS00086">
    <property type="entry name" value="CYTOCHROME_P450"/>
    <property type="match status" value="1"/>
</dbReference>
<dbReference type="Proteomes" id="UP000331127">
    <property type="component" value="Unassembled WGS sequence"/>
</dbReference>
<keyword evidence="6 7" id="KW-0503">Monooxygenase</keyword>
<dbReference type="OrthoDB" id="4133219at2"/>
<dbReference type="Pfam" id="PF00067">
    <property type="entry name" value="p450"/>
    <property type="match status" value="1"/>
</dbReference>
<keyword evidence="3 7" id="KW-0479">Metal-binding</keyword>
<dbReference type="GO" id="GO:0005506">
    <property type="term" value="F:iron ion binding"/>
    <property type="evidence" value="ECO:0007669"/>
    <property type="project" value="InterPro"/>
</dbReference>
<dbReference type="PRINTS" id="PR00359">
    <property type="entry name" value="BP450"/>
</dbReference>
<dbReference type="FunFam" id="1.10.630.10:FF:000018">
    <property type="entry name" value="Cytochrome P450 monooxygenase"/>
    <property type="match status" value="1"/>
</dbReference>
<accession>A0A5M3WYP0</accession>
<evidence type="ECO:0000256" key="3">
    <source>
        <dbReference type="ARBA" id="ARBA00022723"/>
    </source>
</evidence>
<dbReference type="GO" id="GO:0016705">
    <property type="term" value="F:oxidoreductase activity, acting on paired donors, with incorporation or reduction of molecular oxygen"/>
    <property type="evidence" value="ECO:0007669"/>
    <property type="project" value="InterPro"/>
</dbReference>
<keyword evidence="4 7" id="KW-0560">Oxidoreductase</keyword>
<evidence type="ECO:0000256" key="1">
    <source>
        <dbReference type="ARBA" id="ARBA00010617"/>
    </source>
</evidence>
<evidence type="ECO:0000256" key="5">
    <source>
        <dbReference type="ARBA" id="ARBA00023004"/>
    </source>
</evidence>
<evidence type="ECO:0000256" key="4">
    <source>
        <dbReference type="ARBA" id="ARBA00023002"/>
    </source>
</evidence>
<keyword evidence="5 7" id="KW-0408">Iron</keyword>
<dbReference type="GO" id="GO:0004497">
    <property type="term" value="F:monooxygenase activity"/>
    <property type="evidence" value="ECO:0007669"/>
    <property type="project" value="UniProtKB-KW"/>
</dbReference>
<evidence type="ECO:0000256" key="2">
    <source>
        <dbReference type="ARBA" id="ARBA00022617"/>
    </source>
</evidence>
<reference evidence="8 9" key="1">
    <citation type="submission" date="2019-10" db="EMBL/GenBank/DDBJ databases">
        <title>Whole genome shotgun sequence of Acrocarpospora macrocephala NBRC 16266.</title>
        <authorList>
            <person name="Ichikawa N."/>
            <person name="Kimura A."/>
            <person name="Kitahashi Y."/>
            <person name="Komaki H."/>
            <person name="Oguchi A."/>
        </authorList>
    </citation>
    <scope>NUCLEOTIDE SEQUENCE [LARGE SCALE GENOMIC DNA]</scope>
    <source>
        <strain evidence="8 9">NBRC 16266</strain>
    </source>
</reference>
<dbReference type="InterPro" id="IPR017972">
    <property type="entry name" value="Cyt_P450_CS"/>
</dbReference>
<keyword evidence="9" id="KW-1185">Reference proteome</keyword>
<dbReference type="InterPro" id="IPR001128">
    <property type="entry name" value="Cyt_P450"/>
</dbReference>
<sequence length="401" mass="44299">MPEKLPFEFVLTPEFAADPYAAYGAIRARGPVHPIDFPPGFQAFVVIDQELGRAALADPRLSKDITVYGEYFRKVAVDDDILLDSNMLSVDPPDHTRLRRLVSKAFTPRRVEALRPRIQEITDELIAAMEPNGRAELLDEFAFPLPIIVICELLGVRPEDRHLFREWSGLLINPRFEEEQQQARAAAARDTRAYFTELIEARRAEPRDDLISALLAIQDEGGLTDKEMISTLTLLLIAGHETTVNLIGNGMLALLRNPGQLKLLRDDPGLLPSAIEEFLRYDGPVERSTPRFSTEDLELGGVAIPRGSMVHISLGAAGHDPAAVADPSRLDITRTENRHLAFGHGIHFCLGAPLARLEGQIAIGTLLERLPGIELGVAPEEIQYKITGAVVRGLTALPIRF</sequence>
<dbReference type="EMBL" id="BLAE01000062">
    <property type="protein sequence ID" value="GES14617.1"/>
    <property type="molecule type" value="Genomic_DNA"/>
</dbReference>
<comment type="similarity">
    <text evidence="1 7">Belongs to the cytochrome P450 family.</text>
</comment>
<evidence type="ECO:0000256" key="7">
    <source>
        <dbReference type="RuleBase" id="RU000461"/>
    </source>
</evidence>
<proteinExistence type="inferred from homology"/>
<evidence type="ECO:0000256" key="6">
    <source>
        <dbReference type="ARBA" id="ARBA00023033"/>
    </source>
</evidence>
<organism evidence="8 9">
    <name type="scientific">Acrocarpospora macrocephala</name>
    <dbReference type="NCBI Taxonomy" id="150177"/>
    <lineage>
        <taxon>Bacteria</taxon>
        <taxon>Bacillati</taxon>
        <taxon>Actinomycetota</taxon>
        <taxon>Actinomycetes</taxon>
        <taxon>Streptosporangiales</taxon>
        <taxon>Streptosporangiaceae</taxon>
        <taxon>Acrocarpospora</taxon>
    </lineage>
</organism>
<keyword evidence="2 7" id="KW-0349">Heme</keyword>
<dbReference type="RefSeq" id="WP_155359781.1">
    <property type="nucleotide sequence ID" value="NZ_BAAAHL010000032.1"/>
</dbReference>
<dbReference type="AlphaFoldDB" id="A0A5M3WYP0"/>
<protein>
    <submittedName>
        <fullName evidence="8">Cytochrome P450</fullName>
    </submittedName>
</protein>